<accession>S5U375</accession>
<evidence type="ECO:0000256" key="10">
    <source>
        <dbReference type="SAM" id="Phobius"/>
    </source>
</evidence>
<feature type="transmembrane region" description="Helical" evidence="10">
    <location>
        <begin position="21"/>
        <end position="37"/>
    </location>
</feature>
<organism evidence="11">
    <name type="scientific">Cephus cinctus</name>
    <name type="common">Wheat stem sawfly</name>
    <dbReference type="NCBI Taxonomy" id="211228"/>
    <lineage>
        <taxon>Eukaryota</taxon>
        <taxon>Metazoa</taxon>
        <taxon>Ecdysozoa</taxon>
        <taxon>Arthropoda</taxon>
        <taxon>Hexapoda</taxon>
        <taxon>Insecta</taxon>
        <taxon>Pterygota</taxon>
        <taxon>Neoptera</taxon>
        <taxon>Endopterygota</taxon>
        <taxon>Hymenoptera</taxon>
        <taxon>Cephoidea</taxon>
        <taxon>Cephidae</taxon>
        <taxon>Cephus</taxon>
    </lineage>
</organism>
<comment type="subcellular location">
    <subcellularLocation>
        <location evidence="1">Cell membrane</location>
        <topology evidence="1">Multi-pass membrane protein</topology>
    </subcellularLocation>
</comment>
<dbReference type="GO" id="GO:0007165">
    <property type="term" value="P:signal transduction"/>
    <property type="evidence" value="ECO:0007669"/>
    <property type="project" value="UniProtKB-KW"/>
</dbReference>
<dbReference type="PANTHER" id="PTHR21137">
    <property type="entry name" value="ODORANT RECEPTOR"/>
    <property type="match status" value="1"/>
</dbReference>
<keyword evidence="2" id="KW-1003">Cell membrane</keyword>
<keyword evidence="8 11" id="KW-0675">Receptor</keyword>
<evidence type="ECO:0000256" key="4">
    <source>
        <dbReference type="ARBA" id="ARBA00022692"/>
    </source>
</evidence>
<evidence type="ECO:0000256" key="2">
    <source>
        <dbReference type="ARBA" id="ARBA00022475"/>
    </source>
</evidence>
<feature type="transmembrane region" description="Helical" evidence="10">
    <location>
        <begin position="109"/>
        <end position="127"/>
    </location>
</feature>
<evidence type="ECO:0000313" key="11">
    <source>
        <dbReference type="EMBL" id="AGS43071.1"/>
    </source>
</evidence>
<protein>
    <submittedName>
        <fullName evidence="11">Odorant receptor Or3l</fullName>
    </submittedName>
</protein>
<dbReference type="InterPro" id="IPR004117">
    <property type="entry name" value="7tm6_olfct_rcpt"/>
</dbReference>
<dbReference type="GO" id="GO:0005549">
    <property type="term" value="F:odorant binding"/>
    <property type="evidence" value="ECO:0007669"/>
    <property type="project" value="InterPro"/>
</dbReference>
<evidence type="ECO:0000256" key="6">
    <source>
        <dbReference type="ARBA" id="ARBA00022989"/>
    </source>
</evidence>
<keyword evidence="6 10" id="KW-1133">Transmembrane helix</keyword>
<reference evidence="11" key="1">
    <citation type="journal article" date="2013" name="Insect Mol. Biol.">
        <title>Odorant receptors of a primitive hymenopteran pest, the wheat stem sawfly.</title>
        <authorList>
            <person name="Gress J.C."/>
            <person name="Robertson H.M."/>
            <person name="Weaver D.K."/>
            <person name="Dlakic M."/>
            <person name="Wanner K.W."/>
        </authorList>
    </citation>
    <scope>NUCLEOTIDE SEQUENCE</scope>
    <source>
        <tissue evidence="11">Antennae</tissue>
    </source>
</reference>
<name>S5U375_CEPCN</name>
<keyword evidence="5" id="KW-0552">Olfaction</keyword>
<proteinExistence type="evidence at transcript level"/>
<evidence type="ECO:0000256" key="3">
    <source>
        <dbReference type="ARBA" id="ARBA00022606"/>
    </source>
</evidence>
<evidence type="ECO:0000256" key="1">
    <source>
        <dbReference type="ARBA" id="ARBA00004651"/>
    </source>
</evidence>
<dbReference type="Pfam" id="PF02949">
    <property type="entry name" value="7tm_6"/>
    <property type="match status" value="1"/>
</dbReference>
<feature type="transmembrane region" description="Helical" evidence="10">
    <location>
        <begin position="165"/>
        <end position="182"/>
    </location>
</feature>
<keyword evidence="4 10" id="KW-0812">Transmembrane</keyword>
<dbReference type="EMBL" id="KC778524">
    <property type="protein sequence ID" value="AGS43071.1"/>
    <property type="molecule type" value="mRNA"/>
</dbReference>
<evidence type="ECO:0000256" key="8">
    <source>
        <dbReference type="ARBA" id="ARBA00023170"/>
    </source>
</evidence>
<sequence>MEQTISVYWWKLAPRTTYFRFSIWMSFFTLNISLLYVDLYEVFGNLEQMLLNLSDSVIKSLILAKLLLFRFSEPLARLITDAQEDITAGEFGSLEEKKCFLEYYQRGKIFYQITMSCVVFAVHVYFFKGLETYLFSEVAGTTVILGLTCYNIIANSGDLADISTLCCFALYASSMILLLYGYCFVGECLIHESTKIHEACAQCTWYSMPLIYQKALIMCMLCAQRPLQLTAAKFYVFSLDSFSNVIKTSIAYVSMLRTVV</sequence>
<keyword evidence="9" id="KW-0807">Transducer</keyword>
<dbReference type="GO" id="GO:0005886">
    <property type="term" value="C:plasma membrane"/>
    <property type="evidence" value="ECO:0007669"/>
    <property type="project" value="UniProtKB-SubCell"/>
</dbReference>
<evidence type="ECO:0000256" key="7">
    <source>
        <dbReference type="ARBA" id="ARBA00023136"/>
    </source>
</evidence>
<dbReference type="AlphaFoldDB" id="S5U375"/>
<keyword evidence="3" id="KW-0716">Sensory transduction</keyword>
<evidence type="ECO:0000256" key="5">
    <source>
        <dbReference type="ARBA" id="ARBA00022725"/>
    </source>
</evidence>
<evidence type="ECO:0000256" key="9">
    <source>
        <dbReference type="ARBA" id="ARBA00023224"/>
    </source>
</evidence>
<feature type="transmembrane region" description="Helical" evidence="10">
    <location>
        <begin position="133"/>
        <end position="153"/>
    </location>
</feature>
<keyword evidence="7 10" id="KW-0472">Membrane</keyword>
<dbReference type="PANTHER" id="PTHR21137:SF35">
    <property type="entry name" value="ODORANT RECEPTOR 19A-RELATED"/>
    <property type="match status" value="1"/>
</dbReference>
<dbReference type="GO" id="GO:0004984">
    <property type="term" value="F:olfactory receptor activity"/>
    <property type="evidence" value="ECO:0007669"/>
    <property type="project" value="InterPro"/>
</dbReference>